<dbReference type="Gene3D" id="3.40.50.1220">
    <property type="entry name" value="TPP-binding domain"/>
    <property type="match status" value="1"/>
</dbReference>
<dbReference type="InterPro" id="IPR012000">
    <property type="entry name" value="Thiamin_PyroP_enz_cen_dom"/>
</dbReference>
<sequence length="599" mass="66800">MIQLSDYVMNFLAQKKVEHIFMVSGGGGMFLIDSLGRSKDIKYVCNHHEQASVMSAEGYQRVDGKLGVALVTTGPAATNAITGVVCAWNDSIPLLVLSGQANSNFLIGDTKLRQRGTHEVNIKKIVESVTKYAVTVTDENTIRYHLEKAYFLAHHGRPGPVWLDIPVNIQSKNIDVDSQVSFSPEAENILRKPLIDLENVKIIAELLKKSKRPIIIAGHGIKLGKAEKVFLDFIENYQIPIVTTKNAFDLVYHEHKMLAGRIGTYGQRSGNFAVQNSDLVLSIGARLPFTTVGYQTELFARDAKKIIVDIDPEQLKYSTIKADIKLEADCVEFVEKLDFVLNNSIIGNSEWLEKCAHWRKKYPAVIPEMEKEGDLVNSYYFFKILSNVLEKDDIVVTDQGASFYASTVAYEIKPGQKLFTNGGFSPMGYGLPAAIGACFANNNNRVISVNGDGGLELNIQELQTIVHYNLPIKLFVFNNQGYLSIKHTQNAYFDGFFVGCDASSGVSLPDFKKIATAYGMSSVQISNQTNLAEQISEAIKKPGPMIIEIMMDPMQPFMPRVTTEKKADGRLVSKPLEDMWPFLDREEFKKEMIIKPVEE</sequence>
<keyword evidence="2 3" id="KW-0786">Thiamine pyrophosphate</keyword>
<dbReference type="GO" id="GO:0000287">
    <property type="term" value="F:magnesium ion binding"/>
    <property type="evidence" value="ECO:0007669"/>
    <property type="project" value="InterPro"/>
</dbReference>
<dbReference type="InterPro" id="IPR029035">
    <property type="entry name" value="DHS-like_NAD/FAD-binding_dom"/>
</dbReference>
<evidence type="ECO:0000313" key="8">
    <source>
        <dbReference type="Proteomes" id="UP000034333"/>
    </source>
</evidence>
<dbReference type="GO" id="GO:0030976">
    <property type="term" value="F:thiamine pyrophosphate binding"/>
    <property type="evidence" value="ECO:0007669"/>
    <property type="project" value="InterPro"/>
</dbReference>
<dbReference type="Pfam" id="PF02776">
    <property type="entry name" value="TPP_enzyme_N"/>
    <property type="match status" value="1"/>
</dbReference>
<accession>A0A0G0KJB8</accession>
<dbReference type="CDD" id="cd07035">
    <property type="entry name" value="TPP_PYR_POX_like"/>
    <property type="match status" value="1"/>
</dbReference>
<dbReference type="EMBL" id="LBTN01000014">
    <property type="protein sequence ID" value="KKQ40671.1"/>
    <property type="molecule type" value="Genomic_DNA"/>
</dbReference>
<organism evidence="7 8">
    <name type="scientific">Candidatus Magasanikbacteria bacterium GW2011_GWA2_37_8</name>
    <dbReference type="NCBI Taxonomy" id="1619036"/>
    <lineage>
        <taxon>Bacteria</taxon>
        <taxon>Candidatus Magasanikiibacteriota</taxon>
    </lineage>
</organism>
<dbReference type="CDD" id="cd00568">
    <property type="entry name" value="TPP_enzymes"/>
    <property type="match status" value="1"/>
</dbReference>
<dbReference type="SUPFAM" id="SSF52518">
    <property type="entry name" value="Thiamin diphosphate-binding fold (THDP-binding)"/>
    <property type="match status" value="2"/>
</dbReference>
<dbReference type="Gene3D" id="3.40.50.970">
    <property type="match status" value="2"/>
</dbReference>
<evidence type="ECO:0000256" key="1">
    <source>
        <dbReference type="ARBA" id="ARBA00007812"/>
    </source>
</evidence>
<dbReference type="FunFam" id="3.40.50.970:FF:000007">
    <property type="entry name" value="Acetolactate synthase"/>
    <property type="match status" value="1"/>
</dbReference>
<dbReference type="Pfam" id="PF02775">
    <property type="entry name" value="TPP_enzyme_C"/>
    <property type="match status" value="1"/>
</dbReference>
<dbReference type="STRING" id="1619036.US58_C0014G0033"/>
<dbReference type="GO" id="GO:0009099">
    <property type="term" value="P:L-valine biosynthetic process"/>
    <property type="evidence" value="ECO:0007669"/>
    <property type="project" value="TreeGrafter"/>
</dbReference>
<dbReference type="GO" id="GO:0050660">
    <property type="term" value="F:flavin adenine dinucleotide binding"/>
    <property type="evidence" value="ECO:0007669"/>
    <property type="project" value="TreeGrafter"/>
</dbReference>
<evidence type="ECO:0000256" key="3">
    <source>
        <dbReference type="RuleBase" id="RU362132"/>
    </source>
</evidence>
<evidence type="ECO:0000313" key="7">
    <source>
        <dbReference type="EMBL" id="KKQ40671.1"/>
    </source>
</evidence>
<reference evidence="7 8" key="1">
    <citation type="journal article" date="2015" name="Nature">
        <title>rRNA introns, odd ribosomes, and small enigmatic genomes across a large radiation of phyla.</title>
        <authorList>
            <person name="Brown C.T."/>
            <person name="Hug L.A."/>
            <person name="Thomas B.C."/>
            <person name="Sharon I."/>
            <person name="Castelle C.J."/>
            <person name="Singh A."/>
            <person name="Wilkins M.J."/>
            <person name="Williams K.H."/>
            <person name="Banfield J.F."/>
        </authorList>
    </citation>
    <scope>NUCLEOTIDE SEQUENCE [LARGE SCALE GENOMIC DNA]</scope>
</reference>
<name>A0A0G0KJB8_9BACT</name>
<feature type="domain" description="Thiamine pyrophosphate enzyme central" evidence="4">
    <location>
        <begin position="201"/>
        <end position="337"/>
    </location>
</feature>
<gene>
    <name evidence="7" type="ORF">US58_C0014G0033</name>
</gene>
<evidence type="ECO:0000256" key="2">
    <source>
        <dbReference type="ARBA" id="ARBA00023052"/>
    </source>
</evidence>
<dbReference type="Proteomes" id="UP000034333">
    <property type="component" value="Unassembled WGS sequence"/>
</dbReference>
<dbReference type="PATRIC" id="fig|1619036.3.peg.466"/>
<dbReference type="PANTHER" id="PTHR18968">
    <property type="entry name" value="THIAMINE PYROPHOSPHATE ENZYMES"/>
    <property type="match status" value="1"/>
</dbReference>
<dbReference type="InterPro" id="IPR045229">
    <property type="entry name" value="TPP_enz"/>
</dbReference>
<proteinExistence type="inferred from homology"/>
<evidence type="ECO:0000259" key="5">
    <source>
        <dbReference type="Pfam" id="PF02775"/>
    </source>
</evidence>
<dbReference type="PANTHER" id="PTHR18968:SF142">
    <property type="entry name" value="ACETOLACTATE SYNTHASE"/>
    <property type="match status" value="1"/>
</dbReference>
<dbReference type="Pfam" id="PF00205">
    <property type="entry name" value="TPP_enzyme_M"/>
    <property type="match status" value="1"/>
</dbReference>
<feature type="domain" description="Thiamine pyrophosphate enzyme N-terminal TPP-binding" evidence="6">
    <location>
        <begin position="4"/>
        <end position="104"/>
    </location>
</feature>
<dbReference type="GO" id="GO:0003984">
    <property type="term" value="F:acetolactate synthase activity"/>
    <property type="evidence" value="ECO:0007669"/>
    <property type="project" value="TreeGrafter"/>
</dbReference>
<dbReference type="SUPFAM" id="SSF52467">
    <property type="entry name" value="DHS-like NAD/FAD-binding domain"/>
    <property type="match status" value="1"/>
</dbReference>
<dbReference type="GO" id="GO:0009097">
    <property type="term" value="P:isoleucine biosynthetic process"/>
    <property type="evidence" value="ECO:0007669"/>
    <property type="project" value="TreeGrafter"/>
</dbReference>
<protein>
    <submittedName>
        <fullName evidence="7">Thiamine pyrophosphate protein TPP binding domain protein</fullName>
    </submittedName>
</protein>
<dbReference type="AlphaFoldDB" id="A0A0G0KJB8"/>
<dbReference type="InterPro" id="IPR012001">
    <property type="entry name" value="Thiamin_PyroP_enz_TPP-bd_dom"/>
</dbReference>
<dbReference type="InterPro" id="IPR029061">
    <property type="entry name" value="THDP-binding"/>
</dbReference>
<dbReference type="GO" id="GO:0005948">
    <property type="term" value="C:acetolactate synthase complex"/>
    <property type="evidence" value="ECO:0007669"/>
    <property type="project" value="TreeGrafter"/>
</dbReference>
<feature type="domain" description="Thiamine pyrophosphate enzyme TPP-binding" evidence="5">
    <location>
        <begin position="408"/>
        <end position="549"/>
    </location>
</feature>
<evidence type="ECO:0000259" key="6">
    <source>
        <dbReference type="Pfam" id="PF02776"/>
    </source>
</evidence>
<evidence type="ECO:0000259" key="4">
    <source>
        <dbReference type="Pfam" id="PF00205"/>
    </source>
</evidence>
<comment type="caution">
    <text evidence="7">The sequence shown here is derived from an EMBL/GenBank/DDBJ whole genome shotgun (WGS) entry which is preliminary data.</text>
</comment>
<dbReference type="InterPro" id="IPR011766">
    <property type="entry name" value="TPP_enzyme_TPP-bd"/>
</dbReference>
<comment type="similarity">
    <text evidence="1 3">Belongs to the TPP enzyme family.</text>
</comment>